<evidence type="ECO:0000259" key="5">
    <source>
        <dbReference type="Pfam" id="PF00413"/>
    </source>
</evidence>
<organism evidence="6 7">
    <name type="scientific">Nocardioides jejuensis</name>
    <dbReference type="NCBI Taxonomy" id="2502782"/>
    <lineage>
        <taxon>Bacteria</taxon>
        <taxon>Bacillati</taxon>
        <taxon>Actinomycetota</taxon>
        <taxon>Actinomycetes</taxon>
        <taxon>Propionibacteriales</taxon>
        <taxon>Nocardioidaceae</taxon>
        <taxon>Nocardioides</taxon>
    </lineage>
</organism>
<accession>A0A4R1C1Q3</accession>
<dbReference type="Proteomes" id="UP000295453">
    <property type="component" value="Unassembled WGS sequence"/>
</dbReference>
<dbReference type="EMBL" id="SJZJ01000016">
    <property type="protein sequence ID" value="TCJ23635.1"/>
    <property type="molecule type" value="Genomic_DNA"/>
</dbReference>
<protein>
    <submittedName>
        <fullName evidence="6">Matrixin family metalloprotease</fullName>
    </submittedName>
</protein>
<evidence type="ECO:0000256" key="1">
    <source>
        <dbReference type="ARBA" id="ARBA00022670"/>
    </source>
</evidence>
<keyword evidence="2" id="KW-0479">Metal-binding</keyword>
<dbReference type="Gene3D" id="3.40.390.10">
    <property type="entry name" value="Collagenase (Catalytic Domain)"/>
    <property type="match status" value="1"/>
</dbReference>
<keyword evidence="7" id="KW-1185">Reference proteome</keyword>
<comment type="caution">
    <text evidence="6">The sequence shown here is derived from an EMBL/GenBank/DDBJ whole genome shotgun (WGS) entry which is preliminary data.</text>
</comment>
<feature type="domain" description="Peptidase M10 metallopeptidase" evidence="5">
    <location>
        <begin position="207"/>
        <end position="328"/>
    </location>
</feature>
<reference evidence="6 7" key="1">
    <citation type="submission" date="2019-03" db="EMBL/GenBank/DDBJ databases">
        <authorList>
            <person name="Kim M.K.M."/>
        </authorList>
    </citation>
    <scope>NUCLEOTIDE SEQUENCE [LARGE SCALE GENOMIC DNA]</scope>
    <source>
        <strain evidence="6 7">18JY15-6</strain>
    </source>
</reference>
<name>A0A4R1C1Q3_9ACTN</name>
<dbReference type="GO" id="GO:0006508">
    <property type="term" value="P:proteolysis"/>
    <property type="evidence" value="ECO:0007669"/>
    <property type="project" value="UniProtKB-KW"/>
</dbReference>
<dbReference type="AlphaFoldDB" id="A0A4R1C1Q3"/>
<dbReference type="GO" id="GO:0031012">
    <property type="term" value="C:extracellular matrix"/>
    <property type="evidence" value="ECO:0007669"/>
    <property type="project" value="InterPro"/>
</dbReference>
<keyword evidence="4" id="KW-0862">Zinc</keyword>
<dbReference type="Pfam" id="PF00413">
    <property type="entry name" value="Peptidase_M10"/>
    <property type="match status" value="1"/>
</dbReference>
<evidence type="ECO:0000256" key="4">
    <source>
        <dbReference type="ARBA" id="ARBA00022833"/>
    </source>
</evidence>
<dbReference type="InterPro" id="IPR001818">
    <property type="entry name" value="Pept_M10_metallopeptidase"/>
</dbReference>
<dbReference type="GO" id="GO:0008270">
    <property type="term" value="F:zinc ion binding"/>
    <property type="evidence" value="ECO:0007669"/>
    <property type="project" value="InterPro"/>
</dbReference>
<evidence type="ECO:0000313" key="7">
    <source>
        <dbReference type="Proteomes" id="UP000295453"/>
    </source>
</evidence>
<gene>
    <name evidence="6" type="ORF">EPD65_10205</name>
</gene>
<evidence type="ECO:0000256" key="3">
    <source>
        <dbReference type="ARBA" id="ARBA00022801"/>
    </source>
</evidence>
<keyword evidence="6" id="KW-0482">Metalloprotease</keyword>
<sequence>MPDRLRHEGIRRTNFCPIGGQSHVRTADAVMTVGPVRSLSMKRSTLAVAACLPLLSGLILQAPAQAATSTTVSATLSSSTVKIGSTTTVSGTVSGPSDRDVRLEVRLASGWRMLKASTTTSTGSYSMTAPSQWIGGHDLRVVAPAAGTATTGSSTARAFTVKPSWTPAGSSSDWRWLATDGDHPRYNPCRAISWKFNRNGGYAASLDDVKGAFHRLAQATGLTFTYAGTTSVVPSSDRYDRSTAITVGFVSSLSGNIAGRGGGTWSVHDGYEEMVHGSLALDRSEHLRTGFTSSGDATWGQIMEHELGHVLGLGHAAGSNQLMNGTASSRNHLMGAGDLSGFRAVGLHAGCIPNAVRTV</sequence>
<dbReference type="SUPFAM" id="SSF55486">
    <property type="entry name" value="Metalloproteases ('zincins'), catalytic domain"/>
    <property type="match status" value="1"/>
</dbReference>
<evidence type="ECO:0000313" key="6">
    <source>
        <dbReference type="EMBL" id="TCJ23635.1"/>
    </source>
</evidence>
<dbReference type="InterPro" id="IPR024079">
    <property type="entry name" value="MetalloPept_cat_dom_sf"/>
</dbReference>
<evidence type="ECO:0000256" key="2">
    <source>
        <dbReference type="ARBA" id="ARBA00022723"/>
    </source>
</evidence>
<keyword evidence="3" id="KW-0378">Hydrolase</keyword>
<keyword evidence="1 6" id="KW-0645">Protease</keyword>
<dbReference type="GO" id="GO:0004222">
    <property type="term" value="F:metalloendopeptidase activity"/>
    <property type="evidence" value="ECO:0007669"/>
    <property type="project" value="InterPro"/>
</dbReference>
<proteinExistence type="predicted"/>
<dbReference type="OrthoDB" id="4297752at2"/>